<keyword evidence="2" id="KW-1185">Reference proteome</keyword>
<gene>
    <name evidence="1" type="ORF">AX760_11335</name>
</gene>
<dbReference type="InterPro" id="IPR010982">
    <property type="entry name" value="Lambda_DNA-bd_dom_sf"/>
</dbReference>
<accession>A0A657LWB8</accession>
<protein>
    <submittedName>
        <fullName evidence="1">Uncharacterized protein</fullName>
    </submittedName>
</protein>
<evidence type="ECO:0000313" key="2">
    <source>
        <dbReference type="Proteomes" id="UP000182661"/>
    </source>
</evidence>
<dbReference type="GO" id="GO:0003677">
    <property type="term" value="F:DNA binding"/>
    <property type="evidence" value="ECO:0007669"/>
    <property type="project" value="InterPro"/>
</dbReference>
<organism evidence="1 2">
    <name type="scientific">Pararhizobium antarcticum</name>
    <dbReference type="NCBI Taxonomy" id="1798805"/>
    <lineage>
        <taxon>Bacteria</taxon>
        <taxon>Pseudomonadati</taxon>
        <taxon>Pseudomonadota</taxon>
        <taxon>Alphaproteobacteria</taxon>
        <taxon>Hyphomicrobiales</taxon>
        <taxon>Rhizobiaceae</taxon>
        <taxon>Rhizobium/Agrobacterium group</taxon>
        <taxon>Pararhizobium</taxon>
    </lineage>
</organism>
<dbReference type="EMBL" id="LSRP01000046">
    <property type="protein sequence ID" value="OJF99970.1"/>
    <property type="molecule type" value="Genomic_DNA"/>
</dbReference>
<dbReference type="RefSeq" id="WP_071831787.1">
    <property type="nucleotide sequence ID" value="NZ_LSRP01000046.1"/>
</dbReference>
<comment type="caution">
    <text evidence="1">The sequence shown here is derived from an EMBL/GenBank/DDBJ whole genome shotgun (WGS) entry which is preliminary data.</text>
</comment>
<dbReference type="Gene3D" id="1.10.260.40">
    <property type="entry name" value="lambda repressor-like DNA-binding domains"/>
    <property type="match status" value="1"/>
</dbReference>
<name>A0A657LWB8_9HYPH</name>
<dbReference type="Proteomes" id="UP000182661">
    <property type="component" value="Unassembled WGS sequence"/>
</dbReference>
<reference evidence="1 2" key="1">
    <citation type="submission" date="2016-02" db="EMBL/GenBank/DDBJ databases">
        <title>Genome sequencing of a beta-galactosidase producing bacteria Rhizobium sp. 59.</title>
        <authorList>
            <person name="Wang D."/>
            <person name="Kot W."/>
            <person name="Qin Y."/>
            <person name="Hansen L."/>
            <person name="Naqvi K."/>
            <person name="Rensing C."/>
        </authorList>
    </citation>
    <scope>NUCLEOTIDE SEQUENCE [LARGE SCALE GENOMIC DNA]</scope>
    <source>
        <strain evidence="1 2">59</strain>
    </source>
</reference>
<dbReference type="SUPFAM" id="SSF47413">
    <property type="entry name" value="lambda repressor-like DNA-binding domains"/>
    <property type="match status" value="1"/>
</dbReference>
<proteinExistence type="predicted"/>
<dbReference type="AlphaFoldDB" id="A0A657LWB8"/>
<evidence type="ECO:0000313" key="1">
    <source>
        <dbReference type="EMBL" id="OJF99970.1"/>
    </source>
</evidence>
<dbReference type="OrthoDB" id="528805at2"/>
<sequence length="196" mass="22413">MSDFASRLRFAVTNYAEGSITYKSFASLIDMPYRTLQNYLSGDRSPNIEALQKFHKNGININWLVTGEGTPYLNSELDRNITDKLFLVFSNDFLEYAFSEKSLFEREDKYRLLSFVMANNYLGIGQLIHQLLDDHGLHATLLELERDLANGELRGLFDPVPKNSRELWKATQELKADRLSKAIAPFPISPNDEVGE</sequence>